<comment type="similarity">
    <text evidence="1">Belongs to the Rpn/YhgA-like nuclease family.</text>
</comment>
<dbReference type="EMBL" id="CP003257">
    <property type="protein sequence ID" value="AEX84898.1"/>
    <property type="molecule type" value="Genomic_DNA"/>
</dbReference>
<dbReference type="GO" id="GO:1990238">
    <property type="term" value="F:double-stranded DNA endonuclease activity"/>
    <property type="evidence" value="ECO:0007669"/>
    <property type="project" value="TreeGrafter"/>
</dbReference>
<dbReference type="AlphaFoldDB" id="H2J4W3"/>
<feature type="domain" description="Transposase (putative) YhgA-like" evidence="2">
    <location>
        <begin position="5"/>
        <end position="208"/>
    </location>
</feature>
<evidence type="ECO:0000313" key="3">
    <source>
        <dbReference type="EMBL" id="AEX84898.1"/>
    </source>
</evidence>
<gene>
    <name evidence="3" type="ordered locus">Marpi_0455</name>
</gene>
<dbReference type="InterPro" id="IPR051699">
    <property type="entry name" value="Rpn/YhgA-like_nuclease"/>
</dbReference>
<accession>H2J4W3</accession>
<dbReference type="OrthoDB" id="44083at2"/>
<dbReference type="InterPro" id="IPR010106">
    <property type="entry name" value="RpnA"/>
</dbReference>
<proteinExistence type="inferred from homology"/>
<reference evidence="4" key="2">
    <citation type="submission" date="2012-01" db="EMBL/GenBank/DDBJ databases">
        <title>Complete sequence of chromosome of Marinitoga piezophila KA3.</title>
        <authorList>
            <person name="Lucas S."/>
            <person name="Han J."/>
            <person name="Lapidus A."/>
            <person name="Cheng J.-F."/>
            <person name="Goodwin L."/>
            <person name="Pitluck S."/>
            <person name="Peters L."/>
            <person name="Mikhailova N."/>
            <person name="Teshima H."/>
            <person name="Detter J.C."/>
            <person name="Han C."/>
            <person name="Tapia R."/>
            <person name="Land M."/>
            <person name="Hauser L."/>
            <person name="Kyrpides N."/>
            <person name="Ivanova N."/>
            <person name="Pagani I."/>
            <person name="Jebbar M."/>
            <person name="Vannier P."/>
            <person name="Oger P."/>
            <person name="Cario A."/>
            <person name="Bartlett D."/>
            <person name="Noll K.M."/>
            <person name="Woyke T."/>
        </authorList>
    </citation>
    <scope>NUCLEOTIDE SEQUENCE [LARGE SCALE GENOMIC DNA]</scope>
    <source>
        <strain evidence="4">DSM 14283 / JCM 11233 / KA3</strain>
    </source>
</reference>
<name>H2J4W3_MARPK</name>
<dbReference type="KEGG" id="mpz:Marpi_0455"/>
<evidence type="ECO:0000313" key="4">
    <source>
        <dbReference type="Proteomes" id="UP000007161"/>
    </source>
</evidence>
<reference evidence="3 4" key="1">
    <citation type="journal article" date="2012" name="J. Bacteriol.">
        <title>Complete Genome Sequence of the Thermophilic, Piezophilic, Heterotrophic Bacterium Marinitoga piezophila KA3.</title>
        <authorList>
            <person name="Lucas S."/>
            <person name="Han J."/>
            <person name="Lapidus A."/>
            <person name="Cheng J.F."/>
            <person name="Goodwin L.A."/>
            <person name="Pitluck S."/>
            <person name="Peters L."/>
            <person name="Mikhailova N."/>
            <person name="Teshima H."/>
            <person name="Detter J.C."/>
            <person name="Han C."/>
            <person name="Tapia R."/>
            <person name="Land M."/>
            <person name="Hauser L."/>
            <person name="Kyrpides N.C."/>
            <person name="Ivanova N."/>
            <person name="Pagani I."/>
            <person name="Vannier P."/>
            <person name="Oger P."/>
            <person name="Bartlett D.H."/>
            <person name="Noll K.M."/>
            <person name="Woyke T."/>
            <person name="Jebbar M."/>
        </authorList>
    </citation>
    <scope>NUCLEOTIDE SEQUENCE [LARGE SCALE GENOMIC DNA]</scope>
    <source>
        <strain evidence="4">DSM 14283 / JCM 11233 / KA3</strain>
    </source>
</reference>
<keyword evidence="4" id="KW-1185">Reference proteome</keyword>
<dbReference type="HOGENOM" id="CLU_059548_0_1_0"/>
<dbReference type="InterPro" id="IPR006842">
    <property type="entry name" value="Transposase_31"/>
</dbReference>
<dbReference type="NCBIfam" id="TIGR01784">
    <property type="entry name" value="T_den_put_tspse"/>
    <property type="match status" value="1"/>
</dbReference>
<evidence type="ECO:0000256" key="1">
    <source>
        <dbReference type="ARBA" id="ARBA00009787"/>
    </source>
</evidence>
<dbReference type="PANTHER" id="PTHR34611:SF2">
    <property type="entry name" value="INACTIVE RECOMBINATION-PROMOTING NUCLEASE-LIKE PROTEIN RPNE-RELATED"/>
    <property type="match status" value="1"/>
</dbReference>
<dbReference type="GO" id="GO:0006310">
    <property type="term" value="P:DNA recombination"/>
    <property type="evidence" value="ECO:0007669"/>
    <property type="project" value="TreeGrafter"/>
</dbReference>
<dbReference type="Pfam" id="PF04754">
    <property type="entry name" value="Transposase_31"/>
    <property type="match status" value="1"/>
</dbReference>
<evidence type="ECO:0000259" key="2">
    <source>
        <dbReference type="Pfam" id="PF04754"/>
    </source>
</evidence>
<organism evidence="3 4">
    <name type="scientific">Marinitoga piezophila (strain DSM 14283 / JCM 11233 / KA3)</name>
    <dbReference type="NCBI Taxonomy" id="443254"/>
    <lineage>
        <taxon>Bacteria</taxon>
        <taxon>Thermotogati</taxon>
        <taxon>Thermotogota</taxon>
        <taxon>Thermotogae</taxon>
        <taxon>Petrotogales</taxon>
        <taxon>Petrotogaceae</taxon>
        <taxon>Marinitoga</taxon>
    </lineage>
</organism>
<dbReference type="PANTHER" id="PTHR34611">
    <property type="match status" value="1"/>
</dbReference>
<protein>
    <recommendedName>
        <fullName evidence="2">Transposase (putative) YhgA-like domain-containing protein</fullName>
    </recommendedName>
</protein>
<dbReference type="STRING" id="443254.Marpi_0455"/>
<dbReference type="Proteomes" id="UP000007161">
    <property type="component" value="Chromosome"/>
</dbReference>
<dbReference type="eggNOG" id="COG5464">
    <property type="taxonomic scope" value="Bacteria"/>
</dbReference>
<dbReference type="RefSeq" id="WP_014295970.1">
    <property type="nucleotide sequence ID" value="NC_016751.1"/>
</dbReference>
<sequence>MGMEDQLFKNILSDKEMLVEFINIFLPKLRSYNIKPENIKIENTRFTDLAYGDKESDLLFKIKYDEREMYLFLLIEHQSSVDYLMQFRILEYMIRIWREYIKSFKKESRTKGFKLIPIIPIVFYTGKRKWTAENWFMKKVENWEMFSEYVPSFKYEIIDLSQLEEERLLRIKNALGLLLTLNKSETERIIETLKEIKKELETLPETEKAKFKEYVGIVINVLTNKTGIDKKELEIYENEEVEGMFENFIRTVEEAIKESKEKAMIEGRKEGLEQGLQEGLQQGLQQGLHSAKVEDVIKLLKRKFKEKDIEKLRNKIENLDIDDLDYIIDNIFEISFDELKKYLNKRMN</sequence>